<dbReference type="STRING" id="639283.Snov_1842"/>
<dbReference type="RefSeq" id="WP_013166649.1">
    <property type="nucleotide sequence ID" value="NC_014217.1"/>
</dbReference>
<evidence type="ECO:0000256" key="1">
    <source>
        <dbReference type="SAM" id="Phobius"/>
    </source>
</evidence>
<name>D6ZYN3_ANCN5</name>
<evidence type="ECO:0000313" key="2">
    <source>
        <dbReference type="EMBL" id="ADH89145.1"/>
    </source>
</evidence>
<dbReference type="EMBL" id="CP002026">
    <property type="protein sequence ID" value="ADH89145.1"/>
    <property type="molecule type" value="Genomic_DNA"/>
</dbReference>
<feature type="transmembrane region" description="Helical" evidence="1">
    <location>
        <begin position="12"/>
        <end position="30"/>
    </location>
</feature>
<keyword evidence="1" id="KW-1133">Transmembrane helix</keyword>
<dbReference type="Proteomes" id="UP000006633">
    <property type="component" value="Chromosome"/>
</dbReference>
<keyword evidence="1" id="KW-0812">Transmembrane</keyword>
<keyword evidence="3" id="KW-1185">Reference proteome</keyword>
<reference evidence="2 3" key="1">
    <citation type="journal article" date="2012" name="Stand. Genomic Sci.">
        <title>Complete genome sequence of the facultatively chemolithoautotrophic and methylotrophic alpha Proteobacterium Starkeya novella type strain (ATCC 8093(T)).</title>
        <authorList>
            <person name="Kappler U."/>
            <person name="Davenport K."/>
            <person name="Beatson S."/>
            <person name="Lucas S."/>
            <person name="Lapidus A."/>
            <person name="Copeland A."/>
            <person name="Berry K.W."/>
            <person name="Glavina Del Rio T."/>
            <person name="Hammon N."/>
            <person name="Dalin E."/>
            <person name="Tice H."/>
            <person name="Pitluck S."/>
            <person name="Richardson P."/>
            <person name="Bruce D."/>
            <person name="Goodwin L.A."/>
            <person name="Han C."/>
            <person name="Tapia R."/>
            <person name="Detter J.C."/>
            <person name="Chang Y.J."/>
            <person name="Jeffries C.D."/>
            <person name="Land M."/>
            <person name="Hauser L."/>
            <person name="Kyrpides N.C."/>
            <person name="Goker M."/>
            <person name="Ivanova N."/>
            <person name="Klenk H.P."/>
            <person name="Woyke T."/>
        </authorList>
    </citation>
    <scope>NUCLEOTIDE SEQUENCE [LARGE SCALE GENOMIC DNA]</scope>
    <source>
        <strain evidence="3">ATCC 8093 / DSM 506 / JCM 20403 / CCM 1077 / IAM 12100 / NBRC 12443 / NCIMB 10456</strain>
    </source>
</reference>
<accession>D6ZYN3</accession>
<keyword evidence="1" id="KW-0472">Membrane</keyword>
<dbReference type="AlphaFoldDB" id="D6ZYN3"/>
<gene>
    <name evidence="2" type="ordered locus">Snov_1842</name>
</gene>
<proteinExistence type="predicted"/>
<dbReference type="KEGG" id="sno:Snov_1842"/>
<dbReference type="HOGENOM" id="CLU_1730282_0_0_5"/>
<organism evidence="2 3">
    <name type="scientific">Ancylobacter novellus (strain ATCC 8093 / DSM 506 / JCM 20403 / CCM 1077 / IAM 12100 / NBRC 12443 / NCIMB 10456)</name>
    <name type="common">Starkeya novella</name>
    <dbReference type="NCBI Taxonomy" id="639283"/>
    <lineage>
        <taxon>Bacteria</taxon>
        <taxon>Pseudomonadati</taxon>
        <taxon>Pseudomonadota</taxon>
        <taxon>Alphaproteobacteria</taxon>
        <taxon>Hyphomicrobiales</taxon>
        <taxon>Xanthobacteraceae</taxon>
        <taxon>Ancylobacter</taxon>
    </lineage>
</organism>
<dbReference type="OrthoDB" id="8448585at2"/>
<evidence type="ECO:0000313" key="3">
    <source>
        <dbReference type="Proteomes" id="UP000006633"/>
    </source>
</evidence>
<protein>
    <submittedName>
        <fullName evidence="2">Uncharacterized protein</fullName>
    </submittedName>
</protein>
<sequence>MLDHFLQDHMTLLAGGVAVAIALIILLRWTGQRVVVPQARAALKGDGSFDYDVAGTSAHQPVLARIAGRSSSAGEERVAELTPLPSQAGESTAIWVHVEGARVGEIAARDVEAFHAVLAGRPARCDAVVIDDELAGGLVVKLDLIWPPRLR</sequence>